<evidence type="ECO:0000256" key="11">
    <source>
        <dbReference type="ARBA" id="ARBA00023303"/>
    </source>
</evidence>
<dbReference type="InterPro" id="IPR001873">
    <property type="entry name" value="ENaC"/>
</dbReference>
<organism evidence="14 15">
    <name type="scientific">Cinara cedri</name>
    <dbReference type="NCBI Taxonomy" id="506608"/>
    <lineage>
        <taxon>Eukaryota</taxon>
        <taxon>Metazoa</taxon>
        <taxon>Ecdysozoa</taxon>
        <taxon>Arthropoda</taxon>
        <taxon>Hexapoda</taxon>
        <taxon>Insecta</taxon>
        <taxon>Pterygota</taxon>
        <taxon>Neoptera</taxon>
        <taxon>Paraneoptera</taxon>
        <taxon>Hemiptera</taxon>
        <taxon>Sternorrhyncha</taxon>
        <taxon>Aphidomorpha</taxon>
        <taxon>Aphidoidea</taxon>
        <taxon>Aphididae</taxon>
        <taxon>Lachninae</taxon>
        <taxon>Cinara</taxon>
    </lineage>
</organism>
<gene>
    <name evidence="14" type="ORF">CINCED_3A018321</name>
</gene>
<evidence type="ECO:0000256" key="3">
    <source>
        <dbReference type="ARBA" id="ARBA00022448"/>
    </source>
</evidence>
<comment type="subcellular location">
    <subcellularLocation>
        <location evidence="1">Membrane</location>
        <topology evidence="1">Multi-pass membrane protein</topology>
    </subcellularLocation>
</comment>
<comment type="similarity">
    <text evidence="2 12">Belongs to the amiloride-sensitive sodium channel (TC 1.A.6) family.</text>
</comment>
<reference evidence="14 15" key="1">
    <citation type="submission" date="2019-08" db="EMBL/GenBank/DDBJ databases">
        <authorList>
            <person name="Alioto T."/>
            <person name="Alioto T."/>
            <person name="Gomez Garrido J."/>
        </authorList>
    </citation>
    <scope>NUCLEOTIDE SEQUENCE [LARGE SCALE GENOMIC DNA]</scope>
</reference>
<evidence type="ECO:0000256" key="7">
    <source>
        <dbReference type="ARBA" id="ARBA00023053"/>
    </source>
</evidence>
<dbReference type="AlphaFoldDB" id="A0A5E4NJF0"/>
<evidence type="ECO:0000256" key="9">
    <source>
        <dbReference type="ARBA" id="ARBA00023136"/>
    </source>
</evidence>
<keyword evidence="15" id="KW-1185">Reference proteome</keyword>
<protein>
    <submittedName>
        <fullName evidence="14">Epithelial sodium channel</fullName>
    </submittedName>
</protein>
<dbReference type="Pfam" id="PF00858">
    <property type="entry name" value="ASC"/>
    <property type="match status" value="1"/>
</dbReference>
<sequence>MSKLIDWFREYCEKTTAHGMRYFVMKHRSQIEKVYWIVVLNCMILAAFYVLILLSNIWINNPVVYFIENTESEIKELPFPSFRVCPVNQVRKRVLGSDGTTNSSYGEDLDKFMSLICSSNTYTASAMKQHSMEYVDYDVFKKWVIDYSVSCPETFQSHVNWQNTTIPNICDFVQPSLIITGICFTLNTIPMYQMVHEEYYQRISKWNLDEGYSMYSGKDDLVSNHYLVIPARTSGASYYHRFRMVLYSLQKDEIQSCPNTDLADGSFLITLANPMEYSSINVRSFILPDTYTRIQVTPFVKKMNWCLKWRSLETRKCYLQNERKLSIFKMYTESNCNYECMINETISMCGCILFEAAYLTKGVKLCGPAKKDCILRAIRNNRFLHF</sequence>
<name>A0A5E4NJF0_9HEMI</name>
<dbReference type="PANTHER" id="PTHR11690">
    <property type="entry name" value="AMILORIDE-SENSITIVE SODIUM CHANNEL-RELATED"/>
    <property type="match status" value="1"/>
</dbReference>
<evidence type="ECO:0000256" key="10">
    <source>
        <dbReference type="ARBA" id="ARBA00023201"/>
    </source>
</evidence>
<evidence type="ECO:0000256" key="5">
    <source>
        <dbReference type="ARBA" id="ARBA00022692"/>
    </source>
</evidence>
<evidence type="ECO:0000313" key="14">
    <source>
        <dbReference type="EMBL" id="VVC43318.1"/>
    </source>
</evidence>
<dbReference type="EMBL" id="CABPRJ010002368">
    <property type="protein sequence ID" value="VVC43318.1"/>
    <property type="molecule type" value="Genomic_DNA"/>
</dbReference>
<feature type="transmembrane region" description="Helical" evidence="13">
    <location>
        <begin position="34"/>
        <end position="59"/>
    </location>
</feature>
<dbReference type="OrthoDB" id="6021021at2759"/>
<evidence type="ECO:0000256" key="8">
    <source>
        <dbReference type="ARBA" id="ARBA00023065"/>
    </source>
</evidence>
<keyword evidence="8 12" id="KW-0406">Ion transport</keyword>
<evidence type="ECO:0000256" key="6">
    <source>
        <dbReference type="ARBA" id="ARBA00022989"/>
    </source>
</evidence>
<evidence type="ECO:0000313" key="15">
    <source>
        <dbReference type="Proteomes" id="UP000325440"/>
    </source>
</evidence>
<keyword evidence="3 12" id="KW-0813">Transport</keyword>
<dbReference type="GO" id="GO:0015280">
    <property type="term" value="F:ligand-gated sodium channel activity"/>
    <property type="evidence" value="ECO:0007669"/>
    <property type="project" value="TreeGrafter"/>
</dbReference>
<evidence type="ECO:0000256" key="2">
    <source>
        <dbReference type="ARBA" id="ARBA00007193"/>
    </source>
</evidence>
<keyword evidence="11 12" id="KW-0407">Ion channel</keyword>
<dbReference type="PANTHER" id="PTHR11690:SF288">
    <property type="entry name" value="AMILORIDE-SENSITIVE NA+ CHANNEL-RELATED"/>
    <property type="match status" value="1"/>
</dbReference>
<accession>A0A5E4NJF0</accession>
<keyword evidence="4 12" id="KW-0894">Sodium channel</keyword>
<keyword evidence="10 12" id="KW-0739">Sodium transport</keyword>
<evidence type="ECO:0000256" key="1">
    <source>
        <dbReference type="ARBA" id="ARBA00004141"/>
    </source>
</evidence>
<keyword evidence="5 12" id="KW-0812">Transmembrane</keyword>
<dbReference type="GO" id="GO:0005886">
    <property type="term" value="C:plasma membrane"/>
    <property type="evidence" value="ECO:0007669"/>
    <property type="project" value="TreeGrafter"/>
</dbReference>
<keyword evidence="9 13" id="KW-0472">Membrane</keyword>
<dbReference type="Proteomes" id="UP000325440">
    <property type="component" value="Unassembled WGS sequence"/>
</dbReference>
<evidence type="ECO:0000256" key="4">
    <source>
        <dbReference type="ARBA" id="ARBA00022461"/>
    </source>
</evidence>
<keyword evidence="7" id="KW-0915">Sodium</keyword>
<dbReference type="Gene3D" id="1.10.287.820">
    <property type="entry name" value="Acid-sensing ion channel domain"/>
    <property type="match status" value="1"/>
</dbReference>
<evidence type="ECO:0000256" key="13">
    <source>
        <dbReference type="SAM" id="Phobius"/>
    </source>
</evidence>
<proteinExistence type="inferred from homology"/>
<keyword evidence="6 13" id="KW-1133">Transmembrane helix</keyword>
<evidence type="ECO:0000256" key="12">
    <source>
        <dbReference type="RuleBase" id="RU000679"/>
    </source>
</evidence>